<comment type="caution">
    <text evidence="6">The sequence shown here is derived from an EMBL/GenBank/DDBJ whole genome shotgun (WGS) entry which is preliminary data.</text>
</comment>
<dbReference type="SUPFAM" id="SSF141868">
    <property type="entry name" value="EAL domain-like"/>
    <property type="match status" value="1"/>
</dbReference>
<dbReference type="Gene3D" id="3.30.450.20">
    <property type="entry name" value="PAS domain"/>
    <property type="match status" value="1"/>
</dbReference>
<dbReference type="NCBIfam" id="TIGR00229">
    <property type="entry name" value="sensory_box"/>
    <property type="match status" value="1"/>
</dbReference>
<dbReference type="SUPFAM" id="SSF55073">
    <property type="entry name" value="Nucleotide cyclase"/>
    <property type="match status" value="1"/>
</dbReference>
<dbReference type="InterPro" id="IPR043128">
    <property type="entry name" value="Rev_trsase/Diguanyl_cyclase"/>
</dbReference>
<proteinExistence type="predicted"/>
<feature type="transmembrane region" description="Helical" evidence="2">
    <location>
        <begin position="148"/>
        <end position="170"/>
    </location>
</feature>
<accession>A0ABT5WPL8</accession>
<dbReference type="InterPro" id="IPR035965">
    <property type="entry name" value="PAS-like_dom_sf"/>
</dbReference>
<dbReference type="EMBL" id="JARESE010000028">
    <property type="protein sequence ID" value="MDE8651963.1"/>
    <property type="molecule type" value="Genomic_DNA"/>
</dbReference>
<dbReference type="Gene3D" id="3.20.20.450">
    <property type="entry name" value="EAL domain"/>
    <property type="match status" value="1"/>
</dbReference>
<evidence type="ECO:0000259" key="5">
    <source>
        <dbReference type="PROSITE" id="PS50887"/>
    </source>
</evidence>
<gene>
    <name evidence="6" type="ORF">PYV00_09545</name>
</gene>
<feature type="transmembrane region" description="Helical" evidence="2">
    <location>
        <begin position="176"/>
        <end position="199"/>
    </location>
</feature>
<dbReference type="SUPFAM" id="SSF55785">
    <property type="entry name" value="PYP-like sensor domain (PAS domain)"/>
    <property type="match status" value="1"/>
</dbReference>
<dbReference type="CDD" id="cd01949">
    <property type="entry name" value="GGDEF"/>
    <property type="match status" value="1"/>
</dbReference>
<evidence type="ECO:0000256" key="2">
    <source>
        <dbReference type="SAM" id="Phobius"/>
    </source>
</evidence>
<evidence type="ECO:0000259" key="3">
    <source>
        <dbReference type="PROSITE" id="PS50113"/>
    </source>
</evidence>
<dbReference type="Pfam" id="PF08448">
    <property type="entry name" value="PAS_4"/>
    <property type="match status" value="1"/>
</dbReference>
<feature type="domain" description="GGDEF" evidence="5">
    <location>
        <begin position="368"/>
        <end position="501"/>
    </location>
</feature>
<keyword evidence="7" id="KW-1185">Reference proteome</keyword>
<dbReference type="Pfam" id="PF00990">
    <property type="entry name" value="GGDEF"/>
    <property type="match status" value="1"/>
</dbReference>
<dbReference type="PANTHER" id="PTHR44757">
    <property type="entry name" value="DIGUANYLATE CYCLASE DGCP"/>
    <property type="match status" value="1"/>
</dbReference>
<evidence type="ECO:0000256" key="1">
    <source>
        <dbReference type="SAM" id="MobiDB-lite"/>
    </source>
</evidence>
<evidence type="ECO:0000313" key="6">
    <source>
        <dbReference type="EMBL" id="MDE8651963.1"/>
    </source>
</evidence>
<dbReference type="SMART" id="SM00052">
    <property type="entry name" value="EAL"/>
    <property type="match status" value="1"/>
</dbReference>
<organism evidence="6 7">
    <name type="scientific">Novosphingobium album</name>
    <name type="common">ex Liu et al. 2023</name>
    <dbReference type="NCBI Taxonomy" id="3031130"/>
    <lineage>
        <taxon>Bacteria</taxon>
        <taxon>Pseudomonadati</taxon>
        <taxon>Pseudomonadota</taxon>
        <taxon>Alphaproteobacteria</taxon>
        <taxon>Sphingomonadales</taxon>
        <taxon>Sphingomonadaceae</taxon>
        <taxon>Novosphingobium</taxon>
    </lineage>
</organism>
<feature type="transmembrane region" description="Helical" evidence="2">
    <location>
        <begin position="61"/>
        <end position="80"/>
    </location>
</feature>
<keyword evidence="2" id="KW-0812">Transmembrane</keyword>
<feature type="domain" description="PAC" evidence="3">
    <location>
        <begin position="285"/>
        <end position="337"/>
    </location>
</feature>
<dbReference type="InterPro" id="IPR029787">
    <property type="entry name" value="Nucleotide_cyclase"/>
</dbReference>
<feature type="transmembrane region" description="Helical" evidence="2">
    <location>
        <begin position="100"/>
        <end position="117"/>
    </location>
</feature>
<dbReference type="PROSITE" id="PS50887">
    <property type="entry name" value="GGDEF"/>
    <property type="match status" value="1"/>
</dbReference>
<reference evidence="6 7" key="1">
    <citation type="submission" date="2023-03" db="EMBL/GenBank/DDBJ databases">
        <title>NovoSphingobium album sp. nov. isolated from polycyclic aromatic hydrocarbons- and heavy-metal polluted soil.</title>
        <authorList>
            <person name="Liu Z."/>
            <person name="Wang K."/>
        </authorList>
    </citation>
    <scope>NUCLEOTIDE SEQUENCE [LARGE SCALE GENOMIC DNA]</scope>
    <source>
        <strain evidence="6 7">H3SJ31-1</strain>
    </source>
</reference>
<dbReference type="Proteomes" id="UP001216253">
    <property type="component" value="Unassembled WGS sequence"/>
</dbReference>
<dbReference type="PROSITE" id="PS50883">
    <property type="entry name" value="EAL"/>
    <property type="match status" value="1"/>
</dbReference>
<dbReference type="InterPro" id="IPR052155">
    <property type="entry name" value="Biofilm_reg_signaling"/>
</dbReference>
<keyword evidence="2" id="KW-1133">Transmembrane helix</keyword>
<keyword evidence="2" id="KW-0472">Membrane</keyword>
<feature type="region of interest" description="Disordered" evidence="1">
    <location>
        <begin position="753"/>
        <end position="787"/>
    </location>
</feature>
<dbReference type="Pfam" id="PF00563">
    <property type="entry name" value="EAL"/>
    <property type="match status" value="1"/>
</dbReference>
<dbReference type="CDD" id="cd01948">
    <property type="entry name" value="EAL"/>
    <property type="match status" value="1"/>
</dbReference>
<dbReference type="PANTHER" id="PTHR44757:SF2">
    <property type="entry name" value="BIOFILM ARCHITECTURE MAINTENANCE PROTEIN MBAA"/>
    <property type="match status" value="1"/>
</dbReference>
<feature type="domain" description="EAL" evidence="4">
    <location>
        <begin position="510"/>
        <end position="760"/>
    </location>
</feature>
<dbReference type="PROSITE" id="PS50113">
    <property type="entry name" value="PAC"/>
    <property type="match status" value="1"/>
</dbReference>
<dbReference type="InterPro" id="IPR000700">
    <property type="entry name" value="PAS-assoc_C"/>
</dbReference>
<dbReference type="CDD" id="cd00130">
    <property type="entry name" value="PAS"/>
    <property type="match status" value="1"/>
</dbReference>
<dbReference type="InterPro" id="IPR013656">
    <property type="entry name" value="PAS_4"/>
</dbReference>
<name>A0ABT5WPL8_9SPHN</name>
<dbReference type="SMART" id="SM00267">
    <property type="entry name" value="GGDEF"/>
    <property type="match status" value="1"/>
</dbReference>
<protein>
    <submittedName>
        <fullName evidence="6">EAL domain-containing protein</fullName>
    </submittedName>
</protein>
<dbReference type="InterPro" id="IPR000014">
    <property type="entry name" value="PAS"/>
</dbReference>
<evidence type="ECO:0000313" key="7">
    <source>
        <dbReference type="Proteomes" id="UP001216253"/>
    </source>
</evidence>
<evidence type="ECO:0000259" key="4">
    <source>
        <dbReference type="PROSITE" id="PS50883"/>
    </source>
</evidence>
<dbReference type="InterPro" id="IPR000160">
    <property type="entry name" value="GGDEF_dom"/>
</dbReference>
<feature type="transmembrane region" description="Helical" evidence="2">
    <location>
        <begin position="123"/>
        <end position="141"/>
    </location>
</feature>
<sequence length="787" mass="88017">MHRLGQWPGFRLDLVRHDVPERDRQWYARCRLQQFELFPWISADIVRALIAIWCIRDTPAHLWAIAVAALIVISTGEAIIGHRFRTVEKDALRRLDTVRVFLFVRALVWAYVIWVAVRHADAASIGPIMFFATIAVLFDVLSTISLPLVGLAANMIVVLGMAIGLMALPGIDRGQIAFMTVLFLLGIHYALFNLHYLFATRRLRTRNLKVANETIQLLLNQYDEHGSDWLVELDTEGRLLRPSQRLCEVLGIAAEQLEGVHAADLFEHGPELANMLAVARSLSRFRDHTVPIRIDGERRWWSISGCATFGPDGEHTGYRGFVQDITERRAAEQRVRTMATRDNLTGLVNRGVFTTRLDALFAGGSEPPRCAILYIDLDGFKLVNDSLGHGMGDMVLIEAAQRIAALTMPGDTVARIGGDEFAVLVESPDCVARVMDFARRLVTALATPARIDGRSIPVGASIGVAVAPDHGAIGDALLRAADLALYEAKLTGRGRCIEYHPELLAERQDRRNLEMDLRHAIERDEFHLEYQPLYHIESRRITGYEALLRWQHPTRGLVPPEIFIPLAEKSELIIHIGDWVLREALAQAATWNENLTIAVNVSPAQMRGEMLLGQIIGALATSGVSPGRLEIEITETLLMHECDMHLRTLHRLRAHGVRIALDDFGTGYSSLNYLRRFPFDKLKIDQSFVQDLPVNAESRAIVDIVLTLARRFRMETIAEGVEEEAQLTTLAEMGCQQVQGYLIARPMPAHKIPAEHRRSRATAGRRLAGDGTVPPGKDGPSRIRSRK</sequence>
<dbReference type="NCBIfam" id="TIGR00254">
    <property type="entry name" value="GGDEF"/>
    <property type="match status" value="1"/>
</dbReference>
<dbReference type="InterPro" id="IPR035919">
    <property type="entry name" value="EAL_sf"/>
</dbReference>
<dbReference type="Gene3D" id="3.30.70.270">
    <property type="match status" value="1"/>
</dbReference>
<dbReference type="InterPro" id="IPR001633">
    <property type="entry name" value="EAL_dom"/>
</dbReference>